<dbReference type="Gene3D" id="3.40.50.300">
    <property type="entry name" value="P-loop containing nucleotide triphosphate hydrolases"/>
    <property type="match status" value="1"/>
</dbReference>
<protein>
    <recommendedName>
        <fullName evidence="2">Helicase ATP-binding domain-containing protein</fullName>
    </recommendedName>
</protein>
<name>A0A086TJX2_9FUNG</name>
<dbReference type="GO" id="GO:0005634">
    <property type="term" value="C:nucleus"/>
    <property type="evidence" value="ECO:0007669"/>
    <property type="project" value="TreeGrafter"/>
</dbReference>
<evidence type="ECO:0000313" key="3">
    <source>
        <dbReference type="EMBL" id="KFH62249.1"/>
    </source>
</evidence>
<evidence type="ECO:0000256" key="1">
    <source>
        <dbReference type="ARBA" id="ARBA00005446"/>
    </source>
</evidence>
<dbReference type="EMBL" id="KN042433">
    <property type="protein sequence ID" value="KFH62249.1"/>
    <property type="molecule type" value="Genomic_DNA"/>
</dbReference>
<dbReference type="InterPro" id="IPR027417">
    <property type="entry name" value="P-loop_NTPase"/>
</dbReference>
<organism evidence="3 4">
    <name type="scientific">Podila verticillata NRRL 6337</name>
    <dbReference type="NCBI Taxonomy" id="1069443"/>
    <lineage>
        <taxon>Eukaryota</taxon>
        <taxon>Fungi</taxon>
        <taxon>Fungi incertae sedis</taxon>
        <taxon>Mucoromycota</taxon>
        <taxon>Mortierellomycotina</taxon>
        <taxon>Mortierellomycetes</taxon>
        <taxon>Mortierellales</taxon>
        <taxon>Mortierellaceae</taxon>
        <taxon>Podila</taxon>
    </lineage>
</organism>
<dbReference type="AlphaFoldDB" id="A0A086TJX2"/>
<dbReference type="PROSITE" id="PS51192">
    <property type="entry name" value="HELICASE_ATP_BIND_1"/>
    <property type="match status" value="1"/>
</dbReference>
<dbReference type="GO" id="GO:0003676">
    <property type="term" value="F:nucleic acid binding"/>
    <property type="evidence" value="ECO:0007669"/>
    <property type="project" value="InterPro"/>
</dbReference>
<gene>
    <name evidence="3" type="ORF">MVEG_11887</name>
</gene>
<dbReference type="GO" id="GO:0005524">
    <property type="term" value="F:ATP binding"/>
    <property type="evidence" value="ECO:0007669"/>
    <property type="project" value="InterPro"/>
</dbReference>
<dbReference type="Pfam" id="PF00270">
    <property type="entry name" value="DEAD"/>
    <property type="match status" value="1"/>
</dbReference>
<evidence type="ECO:0000313" key="4">
    <source>
        <dbReference type="Proteomes" id="UP000243308"/>
    </source>
</evidence>
<dbReference type="PANTHER" id="PTHR13710">
    <property type="entry name" value="DNA HELICASE RECQ FAMILY MEMBER"/>
    <property type="match status" value="1"/>
</dbReference>
<keyword evidence="4" id="KW-1185">Reference proteome</keyword>
<dbReference type="InterPro" id="IPR014001">
    <property type="entry name" value="Helicase_ATP-bd"/>
</dbReference>
<dbReference type="GO" id="GO:0005694">
    <property type="term" value="C:chromosome"/>
    <property type="evidence" value="ECO:0007669"/>
    <property type="project" value="TreeGrafter"/>
</dbReference>
<reference evidence="3 4" key="1">
    <citation type="submission" date="2011-02" db="EMBL/GenBank/DDBJ databases">
        <title>The Genome Sequence of Mortierella verticillata NRRL 6337.</title>
        <authorList>
            <consortium name="The Broad Institute Genome Sequencing Platform"/>
            <person name="Russ C."/>
            <person name="Cuomo C."/>
            <person name="Burger G."/>
            <person name="Gray M.W."/>
            <person name="Holland P.W.H."/>
            <person name="King N."/>
            <person name="Lang F.B.F."/>
            <person name="Roger A.J."/>
            <person name="Ruiz-Trillo I."/>
            <person name="Young S.K."/>
            <person name="Zeng Q."/>
            <person name="Gargeya S."/>
            <person name="Alvarado L."/>
            <person name="Berlin A."/>
            <person name="Chapman S.B."/>
            <person name="Chen Z."/>
            <person name="Freedman E."/>
            <person name="Gellesch M."/>
            <person name="Goldberg J."/>
            <person name="Griggs A."/>
            <person name="Gujja S."/>
            <person name="Heilman E."/>
            <person name="Heiman D."/>
            <person name="Howarth C."/>
            <person name="Mehta T."/>
            <person name="Neiman D."/>
            <person name="Pearson M."/>
            <person name="Roberts A."/>
            <person name="Saif S."/>
            <person name="Shea T."/>
            <person name="Shenoy N."/>
            <person name="Sisk P."/>
            <person name="Stolte C."/>
            <person name="Sykes S."/>
            <person name="White J."/>
            <person name="Yandava C."/>
            <person name="Haas B."/>
            <person name="Nusbaum C."/>
            <person name="Birren B."/>
        </authorList>
    </citation>
    <scope>NUCLEOTIDE SEQUENCE [LARGE SCALE GENOMIC DNA]</scope>
    <source>
        <strain evidence="3 4">NRRL 6337</strain>
    </source>
</reference>
<dbReference type="PANTHER" id="PTHR13710:SF145">
    <property type="entry name" value="ATP-DEPENDENT DNA HELICASE"/>
    <property type="match status" value="1"/>
</dbReference>
<evidence type="ECO:0000259" key="2">
    <source>
        <dbReference type="PROSITE" id="PS51192"/>
    </source>
</evidence>
<dbReference type="SUPFAM" id="SSF52540">
    <property type="entry name" value="P-loop containing nucleoside triphosphate hydrolases"/>
    <property type="match status" value="1"/>
</dbReference>
<proteinExistence type="inferred from homology"/>
<dbReference type="InterPro" id="IPR011545">
    <property type="entry name" value="DEAD/DEAH_box_helicase_dom"/>
</dbReference>
<sequence length="164" mass="18713">MIASISPWQHMRFHIFGVSQPKDDQLEVVARIGEHQDTILIAGCGWGKTLVYYLPLALWQDKTVVIVTHLTALGDEQSQRLIDKNIASVNLKGTSNKTSVSELVQGHYQAVFMSLEILFESGHYVNLWDNESWKDRLLAIIIDEAHCVSNWKTFRNSYLSIKEL</sequence>
<dbReference type="OrthoDB" id="10261556at2759"/>
<accession>A0A086TJX2</accession>
<dbReference type="Proteomes" id="UP000243308">
    <property type="component" value="Unassembled WGS sequence"/>
</dbReference>
<feature type="domain" description="Helicase ATP-binding" evidence="2">
    <location>
        <begin position="29"/>
        <end position="164"/>
    </location>
</feature>
<comment type="similarity">
    <text evidence="1">Belongs to the helicase family. RecQ subfamily.</text>
</comment>